<dbReference type="Pfam" id="PF08005">
    <property type="entry name" value="PHR"/>
    <property type="match status" value="2"/>
</dbReference>
<dbReference type="InterPro" id="IPR012983">
    <property type="entry name" value="PHR"/>
</dbReference>
<dbReference type="GO" id="GO:0008582">
    <property type="term" value="P:regulation of synaptic assembly at neuromuscular junction"/>
    <property type="evidence" value="ECO:0007669"/>
    <property type="project" value="TreeGrafter"/>
</dbReference>
<reference evidence="5" key="1">
    <citation type="submission" date="2018-07" db="EMBL/GenBank/DDBJ databases">
        <authorList>
            <person name="Quirk P.G."/>
            <person name="Krulwich T.A."/>
        </authorList>
    </citation>
    <scope>NUCLEOTIDE SEQUENCE</scope>
</reference>
<protein>
    <submittedName>
        <fullName evidence="5">CSON001505 protein</fullName>
    </submittedName>
</protein>
<dbReference type="InterPro" id="IPR038648">
    <property type="entry name" value="PHR_sf"/>
</dbReference>
<feature type="compositionally biased region" description="Polar residues" evidence="3">
    <location>
        <begin position="24"/>
        <end position="35"/>
    </location>
</feature>
<dbReference type="GO" id="GO:0005886">
    <property type="term" value="C:plasma membrane"/>
    <property type="evidence" value="ECO:0007669"/>
    <property type="project" value="TreeGrafter"/>
</dbReference>
<dbReference type="EMBL" id="UFQT01000123">
    <property type="protein sequence ID" value="SSX20457.1"/>
    <property type="molecule type" value="Genomic_DNA"/>
</dbReference>
<feature type="domain" description="PHR" evidence="4">
    <location>
        <begin position="1704"/>
        <end position="1859"/>
    </location>
</feature>
<dbReference type="PRINTS" id="PR00633">
    <property type="entry name" value="RCCNDNSATION"/>
</dbReference>
<dbReference type="Gene3D" id="2.60.120.820">
    <property type="entry name" value="PHR domain"/>
    <property type="match status" value="2"/>
</dbReference>
<evidence type="ECO:0000256" key="2">
    <source>
        <dbReference type="PROSITE-ProRule" id="PRU00235"/>
    </source>
</evidence>
<feature type="region of interest" description="Disordered" evidence="3">
    <location>
        <begin position="996"/>
        <end position="1025"/>
    </location>
</feature>
<feature type="region of interest" description="Disordered" evidence="3">
    <location>
        <begin position="1415"/>
        <end position="1435"/>
    </location>
</feature>
<feature type="compositionally biased region" description="Basic and acidic residues" evidence="3">
    <location>
        <begin position="2209"/>
        <end position="2220"/>
    </location>
</feature>
<dbReference type="PROSITE" id="PS50012">
    <property type="entry name" value="RCC1_3"/>
    <property type="match status" value="2"/>
</dbReference>
<name>A0A336LVW0_CULSO</name>
<keyword evidence="1" id="KW-0833">Ubl conjugation pathway</keyword>
<dbReference type="VEuPathDB" id="VectorBase:CSON001505"/>
<dbReference type="Gene3D" id="2.130.10.30">
    <property type="entry name" value="Regulator of chromosome condensation 1/beta-lactamase-inhibitor protein II"/>
    <property type="match status" value="2"/>
</dbReference>
<dbReference type="GO" id="GO:0007411">
    <property type="term" value="P:axon guidance"/>
    <property type="evidence" value="ECO:0007669"/>
    <property type="project" value="TreeGrafter"/>
</dbReference>
<feature type="region of interest" description="Disordered" evidence="3">
    <location>
        <begin position="23"/>
        <end position="49"/>
    </location>
</feature>
<accession>A0A336LVW0</accession>
<dbReference type="GO" id="GO:0061630">
    <property type="term" value="F:ubiquitin protein ligase activity"/>
    <property type="evidence" value="ECO:0007669"/>
    <property type="project" value="TreeGrafter"/>
</dbReference>
<dbReference type="PANTHER" id="PTHR45943">
    <property type="entry name" value="E3 UBIQUITIN-PROTEIN LIGASE MYCBP2"/>
    <property type="match status" value="1"/>
</dbReference>
<feature type="compositionally biased region" description="Low complexity" evidence="3">
    <location>
        <begin position="1002"/>
        <end position="1022"/>
    </location>
</feature>
<proteinExistence type="predicted"/>
<dbReference type="Pfam" id="PF00415">
    <property type="entry name" value="RCC1"/>
    <property type="match status" value="1"/>
</dbReference>
<feature type="region of interest" description="Disordered" evidence="3">
    <location>
        <begin position="2199"/>
        <end position="2238"/>
    </location>
</feature>
<feature type="compositionally biased region" description="Polar residues" evidence="3">
    <location>
        <begin position="2222"/>
        <end position="2231"/>
    </location>
</feature>
<dbReference type="OMA" id="QHVVMVM"/>
<dbReference type="SUPFAM" id="SSF50985">
    <property type="entry name" value="RCC1/BLIP-II"/>
    <property type="match status" value="1"/>
</dbReference>
<dbReference type="PANTHER" id="PTHR45943:SF1">
    <property type="entry name" value="E3 UBIQUITIN-PROTEIN LIGASE MYCBP2"/>
    <property type="match status" value="1"/>
</dbReference>
<feature type="domain" description="PHR" evidence="4">
    <location>
        <begin position="1151"/>
        <end position="1302"/>
    </location>
</feature>
<gene>
    <name evidence="5" type="primary">CSON001505</name>
</gene>
<dbReference type="PROSITE" id="PS00626">
    <property type="entry name" value="RCC1_2"/>
    <property type="match status" value="1"/>
</dbReference>
<evidence type="ECO:0000313" key="5">
    <source>
        <dbReference type="EMBL" id="SSX20457.1"/>
    </source>
</evidence>
<organism evidence="5">
    <name type="scientific">Culicoides sonorensis</name>
    <name type="common">Biting midge</name>
    <dbReference type="NCBI Taxonomy" id="179676"/>
    <lineage>
        <taxon>Eukaryota</taxon>
        <taxon>Metazoa</taxon>
        <taxon>Ecdysozoa</taxon>
        <taxon>Arthropoda</taxon>
        <taxon>Hexapoda</taxon>
        <taxon>Insecta</taxon>
        <taxon>Pterygota</taxon>
        <taxon>Neoptera</taxon>
        <taxon>Endopterygota</taxon>
        <taxon>Diptera</taxon>
        <taxon>Nematocera</taxon>
        <taxon>Chironomoidea</taxon>
        <taxon>Ceratopogonidae</taxon>
        <taxon>Ceratopogoninae</taxon>
        <taxon>Culicoides</taxon>
        <taxon>Monoculicoides</taxon>
    </lineage>
</organism>
<sequence>MTLEIENYGKYFQDLFIREFENRLPNNEGNDPNQKPSKRKSDQGNADSDEINLLQGTLPELIPNASQFAVYNAVRQLVLEIKNKKHAIKYIKTKKLDSDNVESKTCSLSDRNLDEQENGVENHEKETGTCKLPLIVGAGIRSLFDIITETKAEHPALCQKALTAIFNIIQGQNPESFKSEPNDIFLALFDLLLELATANDTTSVTDRAEYIPLSDIACSTLLALCVAKGDTGKLLKAVTSTIITRKLSLHQRIHLPQILVKLQRSVQAVILGKLTKPNFFTCGIPHDSLVDEFEIEEFNLETQVITTQPCIASDGKFLYILAGKILLKIGTGFNGTTKGHVYFLNREFSKDKCGWIGFCNGTLYYKRSSKRNNDFILIVDTDSLTVKGAVQISLTQRKENCLLFSDGESVNSISSTSDDTLTVKQIYSTSCFTFDLNLRLTKKGFRTLGYANFEEELLTENQVQEIQASYNQFVPTAPTDVDIAGILCGKEFGIAQSTDGKTFYYGKACSLGLKSVGRNPYLKLNELIISKISKTVQIALGHEGLHALFLNEDGNVYFAGCARRGEDGETSKNRRQIKSVKPKKIAKLDGQTVIDIACNNGTSAFVTKTGKLIMFGKDTSYCDSFGFISDLDDQHITKTSLGKAHCVALNIRGEVFTFGLNNKSQCGRVFAAKSNDQNDEETSGFDQKRSKKYLETTEGDSETFTNEFQKKFEGVIVKGQEAKPLQTLYSSSCVHASPNCYTCTIKEKTMRTEKEANSSSDADRDAPRIVSLPPAKLTLPSSNPVVQVSCGLHHTVLLTLTGEVFTFGSNAYGQLGTGDLQPVQTPVQVRIKGKAIQVAAGSNHTVILTATGNVFTFGKYHKGQLGRLPNEMTFNRHDTTQTGQLFSQNIVLTGQKFFWNCHPTEVFGIGPDNGKKASWIGASGDQTFIKMDESLVNAAMLSKFNVAADKNTILLIPNSPSTIKCIAINRKDGSCRAHATDQYYFTNTEIERQHEGVFEPGTSSRYSEVSSSSSEHSKTGTSPGRTFPELSRYLDQSRFIPTMAFTIDNYYDVLYAFNFATKKVMCFNVILAGIPSNSENVSQFKSLFVPDIALTTKHDLSVTRYNSALNILACLDILSSAQGVIPSCFESESKDTKDASQSESDEYNTICRFENFGGGWGYSGNSVEAIRFMCDTDILIAGFGMFGGRGEYTCKIKLYDLGIDGGGGFEKDGVIISETDEISYECAARNKQNIMLLKPTPIFAGKWYLVTARISGPSSDCGSSGQTTITTEDQVMFTFKPSKKSNNGTDVHSGQIPSILYRVVTQENKQQPSKNADPVCKISKNFSNTLSAECFQSLICLLEWSWNSLKITLNETAETKKFRINRISTNILVYLCKVCLRLLRKYTNEIYPNHGFNNDETSQVKQGMFNKNDAQATSSKERQWPTKQGHTNKAASKVNNPLSDMSLMETTTPVSGKKNNSENIMIAECIGDVRALLIHILCDDLQFYNTNLSTEILQIMEECDITFIQCFNAFYPTQLLKWNCLCNLLHEMDKGQLHPRLLSVVIAGLCDPSVNLKKTFSILSPPMEQKAKSMVSPSDNFGFPMLMSAENYQYPVLVEQMIFKTQKEKSDFMSKTWNFNEVFLRLFDIISRPIRNKIEELSSNPENEDIFADSPTNKNIVYGQLINNCCHLISKVLSEIVYQTCSGDSETYTATANILHSTGSRFAKFDSNKTWNTGNFGSDAIAFTVDRPGISIAGVSVYSGSGTYEYQLEILYDCSEFQSQSQHKWEVLSSVSGTYDQDIVKNDMAELKFDRPIPIKEYVRYAIRLCSQGARTSSGDCGYISLRGPCGVTFKFYPCDMSFNGTTISRGQIPAILYYSTPYLNDRTLNKCNRESYAKSVALQIATDIIKRCTELLINVRNALALCTLLSDKGSNSSNNIKTLDSEHNITPIEEHFDISWTNNGDEYNTNIAGSSSLSAKHITRRIENFSKGIMETFKLDKRITNPFEFEIDVGAKEISSNDIIVDDINNEKVKKAQASQINGNLKQSPKNKYDEKKGNAVIDAEINANQIVQNRVINLFSVEDTSLFHILLPQVFAYIGRLVVSDPKTSVDILNLIREILPHVSALNQIYYFNQDNEIGPSYIASRISEIQPELCTTSRFYCVVESDHPYKSATVSNYSVEFPACVKWMTLEFDPQSGTGQIEDCLMISIPNSDKNLGNANSGGNNKKGDKISKDKGKVTASSLNNDNNAGVKRQPSDGYITVKKLNSGHQWPTQAIILPGNRIEFSLQTASNYLKDNKANRYGFKCLVIGYEDINQSKISKFCLAHLEHELAYLGGMCSATLMKNDNIYTDDVYDDYNDAEQVLQKHSELLSNGLFATSGLETINNIFDSHLLVG</sequence>
<feature type="repeat" description="RCC1" evidence="2">
    <location>
        <begin position="802"/>
        <end position="851"/>
    </location>
</feature>
<dbReference type="InterPro" id="IPR000408">
    <property type="entry name" value="Reg_chr_condens"/>
</dbReference>
<evidence type="ECO:0000259" key="4">
    <source>
        <dbReference type="Pfam" id="PF08005"/>
    </source>
</evidence>
<evidence type="ECO:0000256" key="1">
    <source>
        <dbReference type="ARBA" id="ARBA00022786"/>
    </source>
</evidence>
<feature type="repeat" description="RCC1" evidence="2">
    <location>
        <begin position="554"/>
        <end position="609"/>
    </location>
</feature>
<dbReference type="InterPro" id="IPR009091">
    <property type="entry name" value="RCC1/BLIP-II"/>
</dbReference>
<dbReference type="GO" id="GO:0005634">
    <property type="term" value="C:nucleus"/>
    <property type="evidence" value="ECO:0007669"/>
    <property type="project" value="TreeGrafter"/>
</dbReference>
<feature type="compositionally biased region" description="Polar residues" evidence="3">
    <location>
        <begin position="1425"/>
        <end position="1435"/>
    </location>
</feature>
<evidence type="ECO:0000256" key="3">
    <source>
        <dbReference type="SAM" id="MobiDB-lite"/>
    </source>
</evidence>